<feature type="region of interest" description="Disordered" evidence="1">
    <location>
        <begin position="424"/>
        <end position="448"/>
    </location>
</feature>
<proteinExistence type="predicted"/>
<reference evidence="2 3" key="1">
    <citation type="journal article" date="2021" name="Commun. Biol.">
        <title>The genome of Shorea leprosula (Dipterocarpaceae) highlights the ecological relevance of drought in aseasonal tropical rainforests.</title>
        <authorList>
            <person name="Ng K.K.S."/>
            <person name="Kobayashi M.J."/>
            <person name="Fawcett J.A."/>
            <person name="Hatakeyama M."/>
            <person name="Paape T."/>
            <person name="Ng C.H."/>
            <person name="Ang C.C."/>
            <person name="Tnah L.H."/>
            <person name="Lee C.T."/>
            <person name="Nishiyama T."/>
            <person name="Sese J."/>
            <person name="O'Brien M.J."/>
            <person name="Copetti D."/>
            <person name="Mohd Noor M.I."/>
            <person name="Ong R.C."/>
            <person name="Putra M."/>
            <person name="Sireger I.Z."/>
            <person name="Indrioko S."/>
            <person name="Kosugi Y."/>
            <person name="Izuno A."/>
            <person name="Isagi Y."/>
            <person name="Lee S.L."/>
            <person name="Shimizu K.K."/>
        </authorList>
    </citation>
    <scope>NUCLEOTIDE SEQUENCE [LARGE SCALE GENOMIC DNA]</scope>
    <source>
        <strain evidence="2">214</strain>
    </source>
</reference>
<dbReference type="Pfam" id="PF14223">
    <property type="entry name" value="Retrotran_gag_2"/>
    <property type="match status" value="1"/>
</dbReference>
<sequence>MNHVRKIAQQIWKQYQEIRLSNYGNNLKKAGTNHIQKQRSNNVPLSFLNVRHNYSLNQLFLLCPLASEFTLFLFSNLTHKKIKLMAKNQNLLTIQSFHQMASLVSVKLSSTNFLLWKSQIFPLIRSAQLIHHLEEEAPVATISKGGKEELNPDYAIWLNNDGLLTSWLLGTMNEEALSLVVGCDSAFQIWKCLKEHYLASTKEQELHLKGQLVVKRGGDDESLEDFIRKFKRTCDSLAAIRKPVDDLDKVFHLSRVVGGRYQPYNLAVLSKPPYPTFNQYIAGLQNNERDLQVAEQERKDKVPNYVQAFVAQRGRGQRGRSNGSRYFNSRGRGFVQAGNYRHNVSNHRNPMINNNPIPQQAIPQKFQPKNSTQQGENQCQICGVAGHTALKCWYRFDHAYQSEELPQALATLSLLEDKDQNTYVDTGATDHMTSDTGPSNTGGASQRH</sequence>
<dbReference type="Proteomes" id="UP001054252">
    <property type="component" value="Unassembled WGS sequence"/>
</dbReference>
<evidence type="ECO:0000313" key="2">
    <source>
        <dbReference type="EMBL" id="GKV27238.1"/>
    </source>
</evidence>
<dbReference type="PANTHER" id="PTHR47481">
    <property type="match status" value="1"/>
</dbReference>
<organism evidence="2 3">
    <name type="scientific">Rubroshorea leprosula</name>
    <dbReference type="NCBI Taxonomy" id="152421"/>
    <lineage>
        <taxon>Eukaryota</taxon>
        <taxon>Viridiplantae</taxon>
        <taxon>Streptophyta</taxon>
        <taxon>Embryophyta</taxon>
        <taxon>Tracheophyta</taxon>
        <taxon>Spermatophyta</taxon>
        <taxon>Magnoliopsida</taxon>
        <taxon>eudicotyledons</taxon>
        <taxon>Gunneridae</taxon>
        <taxon>Pentapetalae</taxon>
        <taxon>rosids</taxon>
        <taxon>malvids</taxon>
        <taxon>Malvales</taxon>
        <taxon>Dipterocarpaceae</taxon>
        <taxon>Rubroshorea</taxon>
    </lineage>
</organism>
<name>A0AAV5KRS6_9ROSI</name>
<evidence type="ECO:0000313" key="3">
    <source>
        <dbReference type="Proteomes" id="UP001054252"/>
    </source>
</evidence>
<dbReference type="PANTHER" id="PTHR47481:SF10">
    <property type="entry name" value="COPIA-LIKE POLYPROTEIN_RETROTRANSPOSON"/>
    <property type="match status" value="1"/>
</dbReference>
<evidence type="ECO:0000256" key="1">
    <source>
        <dbReference type="SAM" id="MobiDB-lite"/>
    </source>
</evidence>
<dbReference type="EMBL" id="BPVZ01000074">
    <property type="protein sequence ID" value="GKV27238.1"/>
    <property type="molecule type" value="Genomic_DNA"/>
</dbReference>
<keyword evidence="3" id="KW-1185">Reference proteome</keyword>
<evidence type="ECO:0008006" key="4">
    <source>
        <dbReference type="Google" id="ProtNLM"/>
    </source>
</evidence>
<dbReference type="AlphaFoldDB" id="A0AAV5KRS6"/>
<accession>A0AAV5KRS6</accession>
<comment type="caution">
    <text evidence="2">The sequence shown here is derived from an EMBL/GenBank/DDBJ whole genome shotgun (WGS) entry which is preliminary data.</text>
</comment>
<gene>
    <name evidence="2" type="ORF">SLEP1_g36431</name>
</gene>
<protein>
    <recommendedName>
        <fullName evidence="4">Retrotransposon gag domain-containing protein</fullName>
    </recommendedName>
</protein>
<feature type="compositionally biased region" description="Polar residues" evidence="1">
    <location>
        <begin position="434"/>
        <end position="448"/>
    </location>
</feature>